<dbReference type="GO" id="GO:0097361">
    <property type="term" value="C:cytosolic [4Fe-4S] assembly targeting complex"/>
    <property type="evidence" value="ECO:0007669"/>
    <property type="project" value="UniProtKB-UniRule"/>
</dbReference>
<dbReference type="eggNOG" id="ENOG502TJ6H">
    <property type="taxonomic scope" value="Eukaryota"/>
</dbReference>
<comment type="function">
    <text evidence="1">Key component of the cytosolic iron-sulfur protein assembly (CIA) complex, a multiprotein complex that mediates the incorporation of iron-sulfur cluster into apoproteins specifically involved in DNA metabolism and genomic integrity. In the CIA complex, MMS19 acts as an adapter between early-acting CIA components and a subset of cellular target iron-sulfur proteins.</text>
</comment>
<dbReference type="AlphaFoldDB" id="B7G264"/>
<keyword evidence="1" id="KW-0234">DNA repair</keyword>
<dbReference type="PANTHER" id="PTHR12891">
    <property type="entry name" value="DNA REPAIR/TRANSCRIPTION PROTEIN MET18/MMS19"/>
    <property type="match status" value="1"/>
</dbReference>
<feature type="region of interest" description="Disordered" evidence="2">
    <location>
        <begin position="1"/>
        <end position="26"/>
    </location>
</feature>
<keyword evidence="5" id="KW-1185">Reference proteome</keyword>
<reference evidence="4 5" key="1">
    <citation type="journal article" date="2008" name="Nature">
        <title>The Phaeodactylum genome reveals the evolutionary history of diatom genomes.</title>
        <authorList>
            <person name="Bowler C."/>
            <person name="Allen A.E."/>
            <person name="Badger J.H."/>
            <person name="Grimwood J."/>
            <person name="Jabbari K."/>
            <person name="Kuo A."/>
            <person name="Maheswari U."/>
            <person name="Martens C."/>
            <person name="Maumus F."/>
            <person name="Otillar R.P."/>
            <person name="Rayko E."/>
            <person name="Salamov A."/>
            <person name="Vandepoele K."/>
            <person name="Beszteri B."/>
            <person name="Gruber A."/>
            <person name="Heijde M."/>
            <person name="Katinka M."/>
            <person name="Mock T."/>
            <person name="Valentin K."/>
            <person name="Verret F."/>
            <person name="Berges J.A."/>
            <person name="Brownlee C."/>
            <person name="Cadoret J.P."/>
            <person name="Chiovitti A."/>
            <person name="Choi C.J."/>
            <person name="Coesel S."/>
            <person name="De Martino A."/>
            <person name="Detter J.C."/>
            <person name="Durkin C."/>
            <person name="Falciatore A."/>
            <person name="Fournet J."/>
            <person name="Haruta M."/>
            <person name="Huysman M.J."/>
            <person name="Jenkins B.D."/>
            <person name="Jiroutova K."/>
            <person name="Jorgensen R.E."/>
            <person name="Joubert Y."/>
            <person name="Kaplan A."/>
            <person name="Kroger N."/>
            <person name="Kroth P.G."/>
            <person name="La Roche J."/>
            <person name="Lindquist E."/>
            <person name="Lommer M."/>
            <person name="Martin-Jezequel V."/>
            <person name="Lopez P.J."/>
            <person name="Lucas S."/>
            <person name="Mangogna M."/>
            <person name="McGinnis K."/>
            <person name="Medlin L.K."/>
            <person name="Montsant A."/>
            <person name="Oudot-Le Secq M.P."/>
            <person name="Napoli C."/>
            <person name="Obornik M."/>
            <person name="Parker M.S."/>
            <person name="Petit J.L."/>
            <person name="Porcel B.M."/>
            <person name="Poulsen N."/>
            <person name="Robison M."/>
            <person name="Rychlewski L."/>
            <person name="Rynearson T.A."/>
            <person name="Schmutz J."/>
            <person name="Shapiro H."/>
            <person name="Siaut M."/>
            <person name="Stanley M."/>
            <person name="Sussman M.R."/>
            <person name="Taylor A.R."/>
            <person name="Vardi A."/>
            <person name="von Dassow P."/>
            <person name="Vyverman W."/>
            <person name="Willis A."/>
            <person name="Wyrwicz L.S."/>
            <person name="Rokhsar D.S."/>
            <person name="Weissenbach J."/>
            <person name="Armbrust E.V."/>
            <person name="Green B.R."/>
            <person name="Van de Peer Y."/>
            <person name="Grigoriev I.V."/>
        </authorList>
    </citation>
    <scope>NUCLEOTIDE SEQUENCE [LARGE SCALE GENOMIC DNA]</scope>
    <source>
        <strain evidence="4 5">CCAP 1055/1</strain>
    </source>
</reference>
<dbReference type="HOGENOM" id="CLU_348674_0_0_1"/>
<dbReference type="KEGG" id="pti:PHATRDRAFT_47017"/>
<dbReference type="InterPro" id="IPR039920">
    <property type="entry name" value="MMS19"/>
</dbReference>
<dbReference type="GO" id="GO:0016226">
    <property type="term" value="P:iron-sulfur cluster assembly"/>
    <property type="evidence" value="ECO:0007669"/>
    <property type="project" value="UniProtKB-UniRule"/>
</dbReference>
<evidence type="ECO:0000259" key="3">
    <source>
        <dbReference type="Pfam" id="PF14500"/>
    </source>
</evidence>
<dbReference type="GO" id="GO:0006281">
    <property type="term" value="P:DNA repair"/>
    <property type="evidence" value="ECO:0007669"/>
    <property type="project" value="UniProtKB-UniRule"/>
</dbReference>
<dbReference type="PaxDb" id="2850-Phatr47017"/>
<dbReference type="OrthoDB" id="342900at2759"/>
<protein>
    <recommendedName>
        <fullName evidence="1">MMS19 nucleotide excision repair protein</fullName>
    </recommendedName>
</protein>
<evidence type="ECO:0000256" key="2">
    <source>
        <dbReference type="SAM" id="MobiDB-lite"/>
    </source>
</evidence>
<dbReference type="InterPro" id="IPR016024">
    <property type="entry name" value="ARM-type_fold"/>
</dbReference>
<dbReference type="RefSeq" id="XP_002181155.1">
    <property type="nucleotide sequence ID" value="XM_002181119.1"/>
</dbReference>
<sequence length="1144" mass="123510">MPSETLARCSSTGSSNNDESRSTSSLSTTTEELFRIWQTKCRSRNNEDRLRKEACSFFRSLCTHTTVETPLQQKLTTRASHEEALAVLIRELGPVLQETTPRIVALHCLLGALEGCAEAGLSSNLTQLLGNFLLTYCGPIVLDEAGIREDMDEDYEEQVRDIAIQSLTVLIESVPSDVAATTEQVVSQRLALARAGVERRCAAPELEAVIDGASDHNRSDTPPAASRVASGLSTLPRSRRSYCFGLLQSAVDSVGVIILSCSIAIGENENVQDDLIKFAQFTAICLHGESDPRCLMQLLVLLGRVQRAWYPVLKDSEFPVDDFFDAVAPYYPIQFTPPPNNPHGITREGLSRAILEVLTFVGYDKVARDLRKDPLIGLSLGIVLERIVPPAEDGPANCADQLLGIKDLSVLLFGSSPSVTSSFSRLELLDSVALMHLSDTMLTIHDEASMAVVKGGAEEGVAKDLAVETRKMISQIGLACERANSNFAWDTFVAQPLQSLSSKMVSEPSSSRTAIAYMACLCSCGGPKTLRRSLETGLSPLLENLLGGLQDDRDEATAIYGVGLESAKKDGVLVHPHPLQPYSTNAVDKLCCILGNGRSDDSNGVRPTSICVAAIRALDSVLVAAPAELLGKEAVQKLALVITAVASELIKCGTSTHTSIEPNEHEWLAACCRTVGAFVGKTLNITDEEEAANLPISVLQVAPLNILLKTEILPSLVSASQQNRADIKATRYDRNTLAIACTFGQHAAASIVQILLRMLNDELKQGSSCTLFDVIETLSTVGAETNEDDGIEARFRTSMLELPPTNEDSARIATIICQAYDIIPLLLPSYQSLVSAKHLERLVSLVSPCLPPLTQIDAVKVSLVLPFLATSLQHSSSGLVSSDLGIQIGQALEQIVAYLCDFTLDPEYDHEARSYAAACLQISISRFIPRNSNPCRVELILKKQIIPLISKSINRTSGLSERLVYQCEAEALTLSELLSFLGVLASAAACCGACTKKSGAPFSSVPGFLLDVTVFDRANPAYSNDLAIEAASALGSVLSVTRRSTIWKQRLSYLSAKRLEDILSSNERISPGGVASACYIICSSNIKMLSRISREQLIAVVSYGLSSKAATEEETSSVSNRLKIKKLVLAAYNALIRYEPWLNL</sequence>
<dbReference type="InterPro" id="IPR029240">
    <property type="entry name" value="MMS19_N"/>
</dbReference>
<feature type="domain" description="MMS19 N-terminal" evidence="3">
    <location>
        <begin position="232"/>
        <end position="359"/>
    </location>
</feature>
<organism evidence="4 5">
    <name type="scientific">Phaeodactylum tricornutum (strain CCAP 1055/1)</name>
    <dbReference type="NCBI Taxonomy" id="556484"/>
    <lineage>
        <taxon>Eukaryota</taxon>
        <taxon>Sar</taxon>
        <taxon>Stramenopiles</taxon>
        <taxon>Ochrophyta</taxon>
        <taxon>Bacillariophyta</taxon>
        <taxon>Bacillariophyceae</taxon>
        <taxon>Bacillariophycidae</taxon>
        <taxon>Naviculales</taxon>
        <taxon>Phaeodactylaceae</taxon>
        <taxon>Phaeodactylum</taxon>
    </lineage>
</organism>
<dbReference type="PANTHER" id="PTHR12891:SF0">
    <property type="entry name" value="MMS19 NUCLEOTIDE EXCISION REPAIR PROTEIN HOMOLOG"/>
    <property type="match status" value="1"/>
</dbReference>
<dbReference type="EMBL" id="CM000614">
    <property type="protein sequence ID" value="EEC47078.1"/>
    <property type="molecule type" value="Genomic_DNA"/>
</dbReference>
<comment type="similarity">
    <text evidence="1">Belongs to the MET18/MMS19 family.</text>
</comment>
<dbReference type="InParanoid" id="B7G264"/>
<gene>
    <name evidence="4" type="ORF">PHATRDRAFT_47017</name>
</gene>
<evidence type="ECO:0000313" key="5">
    <source>
        <dbReference type="Proteomes" id="UP000000759"/>
    </source>
</evidence>
<reference evidence="5" key="2">
    <citation type="submission" date="2008-08" db="EMBL/GenBank/DDBJ databases">
        <authorList>
            <consortium name="Diatom Consortium"/>
            <person name="Grigoriev I."/>
            <person name="Grimwood J."/>
            <person name="Kuo A."/>
            <person name="Otillar R.P."/>
            <person name="Salamov A."/>
            <person name="Detter J.C."/>
            <person name="Lindquist E."/>
            <person name="Shapiro H."/>
            <person name="Lucas S."/>
            <person name="Glavina del Rio T."/>
            <person name="Pitluck S."/>
            <person name="Rokhsar D."/>
            <person name="Bowler C."/>
        </authorList>
    </citation>
    <scope>GENOME REANNOTATION</scope>
    <source>
        <strain evidence="5">CCAP 1055/1</strain>
    </source>
</reference>
<dbReference type="GO" id="GO:0005634">
    <property type="term" value="C:nucleus"/>
    <property type="evidence" value="ECO:0007669"/>
    <property type="project" value="UniProtKB-SubCell"/>
</dbReference>
<evidence type="ECO:0000313" key="4">
    <source>
        <dbReference type="EMBL" id="EEC47078.1"/>
    </source>
</evidence>
<comment type="subcellular location">
    <subcellularLocation>
        <location evidence="1">Nucleus</location>
    </subcellularLocation>
</comment>
<dbReference type="Proteomes" id="UP000000759">
    <property type="component" value="Chromosome 12"/>
</dbReference>
<dbReference type="SUPFAM" id="SSF48371">
    <property type="entry name" value="ARM repeat"/>
    <property type="match status" value="1"/>
</dbReference>
<dbReference type="GO" id="GO:0051604">
    <property type="term" value="P:protein maturation"/>
    <property type="evidence" value="ECO:0007669"/>
    <property type="project" value="UniProtKB-UniRule"/>
</dbReference>
<name>B7G264_PHATC</name>
<feature type="compositionally biased region" description="Low complexity" evidence="2">
    <location>
        <begin position="14"/>
        <end position="26"/>
    </location>
</feature>
<dbReference type="GeneID" id="7202249"/>
<dbReference type="Pfam" id="PF14500">
    <property type="entry name" value="MMS19_N"/>
    <property type="match status" value="1"/>
</dbReference>
<keyword evidence="1" id="KW-0539">Nucleus</keyword>
<feature type="region of interest" description="Disordered" evidence="2">
    <location>
        <begin position="212"/>
        <end position="232"/>
    </location>
</feature>
<evidence type="ECO:0000256" key="1">
    <source>
        <dbReference type="RuleBase" id="RU367072"/>
    </source>
</evidence>
<dbReference type="STRING" id="556484.B7G264"/>
<proteinExistence type="inferred from homology"/>
<accession>B7G264</accession>
<keyword evidence="1" id="KW-0227">DNA damage</keyword>